<evidence type="ECO:0000313" key="2">
    <source>
        <dbReference type="EMBL" id="KAG5654080.1"/>
    </source>
</evidence>
<sequence length="430" mass="47788">MSLLTSTRTVSFQRTIRASRGAVLKLLHDPDVMFRTNPLITDVIPDPSHASSYTVVDRLVVMGFYKTQTKFHCHLNLREDGLDTDVVANLGTKLRGSYTVNVGDGKTTELVEETVVEGLFFLMPYIVKTMSAAHEAVLENLVAKAENRSSWSLKFLLTSIQSLPMHSQLRPSQENKGPRQSMVLLLMTITVTSLLRYSNIFPMSVAIPTFTILAGALLVNYWTKTTSDPYGLFHLALNRLPGEEESVPPKTEWLNMGFWRSPGASSSLSGTSEEAAIFSGGSATNPDHPLDPSSTTAFDRILALDCAYHFNTRKTFLRQSLQKLAPGGRIALADICFDPEILNGSRKTWLISSLFRLMPKQNMVSTDGYIAQMESMGYIDVELEDITRDVFPGFVRFLSSRGFGWKVFALVIEWYADIGARFVIVSGSSK</sequence>
<dbReference type="Gene3D" id="3.40.50.150">
    <property type="entry name" value="Vaccinia Virus protein VP39"/>
    <property type="match status" value="1"/>
</dbReference>
<dbReference type="SUPFAM" id="SSF55961">
    <property type="entry name" value="Bet v1-like"/>
    <property type="match status" value="1"/>
</dbReference>
<evidence type="ECO:0000259" key="1">
    <source>
        <dbReference type="Pfam" id="PF23155"/>
    </source>
</evidence>
<proteinExistence type="predicted"/>
<dbReference type="Proteomes" id="UP000717328">
    <property type="component" value="Unassembled WGS sequence"/>
</dbReference>
<dbReference type="InterPro" id="IPR029063">
    <property type="entry name" value="SAM-dependent_MTases_sf"/>
</dbReference>
<dbReference type="InterPro" id="IPR055481">
    <property type="entry name" value="DUF7053"/>
</dbReference>
<comment type="caution">
    <text evidence="2">The sequence shown here is derived from an EMBL/GenBank/DDBJ whole genome shotgun (WGS) entry which is preliminary data.</text>
</comment>
<dbReference type="EMBL" id="JABCKI010000020">
    <property type="protein sequence ID" value="KAG5654080.1"/>
    <property type="molecule type" value="Genomic_DNA"/>
</dbReference>
<accession>A0A9P7GRJ2</accession>
<protein>
    <recommendedName>
        <fullName evidence="1">DUF7053 domain-containing protein</fullName>
    </recommendedName>
</protein>
<dbReference type="AlphaFoldDB" id="A0A9P7GRJ2"/>
<keyword evidence="3" id="KW-1185">Reference proteome</keyword>
<evidence type="ECO:0000313" key="3">
    <source>
        <dbReference type="Proteomes" id="UP000717328"/>
    </source>
</evidence>
<dbReference type="Pfam" id="PF23155">
    <property type="entry name" value="DUF7053"/>
    <property type="match status" value="1"/>
</dbReference>
<organism evidence="2 3">
    <name type="scientific">Sphagnurus paluster</name>
    <dbReference type="NCBI Taxonomy" id="117069"/>
    <lineage>
        <taxon>Eukaryota</taxon>
        <taxon>Fungi</taxon>
        <taxon>Dikarya</taxon>
        <taxon>Basidiomycota</taxon>
        <taxon>Agaricomycotina</taxon>
        <taxon>Agaricomycetes</taxon>
        <taxon>Agaricomycetidae</taxon>
        <taxon>Agaricales</taxon>
        <taxon>Tricholomatineae</taxon>
        <taxon>Lyophyllaceae</taxon>
        <taxon>Sphagnurus</taxon>
    </lineage>
</organism>
<reference evidence="2" key="2">
    <citation type="submission" date="2021-10" db="EMBL/GenBank/DDBJ databases">
        <title>Phylogenomics reveals ancestral predisposition of the termite-cultivated fungus Termitomyces towards a domesticated lifestyle.</title>
        <authorList>
            <person name="Auxier B."/>
            <person name="Grum-Grzhimaylo A."/>
            <person name="Cardenas M.E."/>
            <person name="Lodge J.D."/>
            <person name="Laessoe T."/>
            <person name="Pedersen O."/>
            <person name="Smith M.E."/>
            <person name="Kuyper T.W."/>
            <person name="Franco-Molano E.A."/>
            <person name="Baroni T.J."/>
            <person name="Aanen D.K."/>
        </authorList>
    </citation>
    <scope>NUCLEOTIDE SEQUENCE</scope>
    <source>
        <strain evidence="2">D49</strain>
    </source>
</reference>
<dbReference type="SUPFAM" id="SSF53335">
    <property type="entry name" value="S-adenosyl-L-methionine-dependent methyltransferases"/>
    <property type="match status" value="1"/>
</dbReference>
<gene>
    <name evidence="2" type="ORF">H0H81_007494</name>
</gene>
<feature type="domain" description="DUF7053" evidence="1">
    <location>
        <begin position="19"/>
        <end position="146"/>
    </location>
</feature>
<dbReference type="OrthoDB" id="61390at2759"/>
<name>A0A9P7GRJ2_9AGAR</name>
<reference evidence="2" key="1">
    <citation type="submission" date="2021-02" db="EMBL/GenBank/DDBJ databases">
        <authorList>
            <person name="Nieuwenhuis M."/>
            <person name="Van De Peppel L.J.J."/>
        </authorList>
    </citation>
    <scope>NUCLEOTIDE SEQUENCE</scope>
    <source>
        <strain evidence="2">D49</strain>
    </source>
</reference>